<dbReference type="InterPro" id="IPR029063">
    <property type="entry name" value="SAM-dependent_MTases_sf"/>
</dbReference>
<evidence type="ECO:0000256" key="5">
    <source>
        <dbReference type="ARBA" id="ARBA00037569"/>
    </source>
</evidence>
<evidence type="ECO:0000256" key="10">
    <source>
        <dbReference type="ARBA" id="ARBA00048970"/>
    </source>
</evidence>
<dbReference type="GO" id="GO:0008650">
    <property type="term" value="F:rRNA (uridine-2'-O-)-methyltransferase activity"/>
    <property type="evidence" value="ECO:0007669"/>
    <property type="project" value="UniProtKB-UniRule"/>
</dbReference>
<comment type="subcellular location">
    <subcellularLocation>
        <location evidence="11">Cytoplasm</location>
    </subcellularLocation>
</comment>
<keyword evidence="11" id="KW-0963">Cytoplasm</keyword>
<organism evidence="14 15">
    <name type="scientific">Desulfatitalea alkaliphila</name>
    <dbReference type="NCBI Taxonomy" id="2929485"/>
    <lineage>
        <taxon>Bacteria</taxon>
        <taxon>Pseudomonadati</taxon>
        <taxon>Thermodesulfobacteriota</taxon>
        <taxon>Desulfobacteria</taxon>
        <taxon>Desulfobacterales</taxon>
        <taxon>Desulfosarcinaceae</taxon>
        <taxon>Desulfatitalea</taxon>
    </lineage>
</organism>
<feature type="binding site" evidence="11">
    <location>
        <position position="117"/>
    </location>
    <ligand>
        <name>S-adenosyl-L-methionine</name>
        <dbReference type="ChEBI" id="CHEBI:59789"/>
    </ligand>
</feature>
<keyword evidence="3 11" id="KW-0808">Transferase</keyword>
<dbReference type="GO" id="GO:0005737">
    <property type="term" value="C:cytoplasm"/>
    <property type="evidence" value="ECO:0007669"/>
    <property type="project" value="UniProtKB-SubCell"/>
</dbReference>
<dbReference type="InterPro" id="IPR002877">
    <property type="entry name" value="RNA_MeTrfase_FtsJ_dom"/>
</dbReference>
<dbReference type="PANTHER" id="PTHR10920:SF18">
    <property type="entry name" value="RRNA METHYLTRANSFERASE 2, MITOCHONDRIAL"/>
    <property type="match status" value="1"/>
</dbReference>
<dbReference type="Proteomes" id="UP001165427">
    <property type="component" value="Unassembled WGS sequence"/>
</dbReference>
<dbReference type="AlphaFoldDB" id="A0AA41R1L2"/>
<reference evidence="14" key="1">
    <citation type="submission" date="2022-04" db="EMBL/GenBank/DDBJ databases">
        <title>Desulfatitalea alkaliphila sp. nov., a novel anaerobic sulfate-reducing bacterium isolated from terrestrial mud volcano, Taman Peninsula, Russia.</title>
        <authorList>
            <person name="Khomyakova M.A."/>
            <person name="Merkel A.Y."/>
            <person name="Slobodkin A.I."/>
        </authorList>
    </citation>
    <scope>NUCLEOTIDE SEQUENCE</scope>
    <source>
        <strain evidence="14">M08but</strain>
    </source>
</reference>
<dbReference type="EC" id="2.1.1.166" evidence="6 11"/>
<evidence type="ECO:0000313" key="14">
    <source>
        <dbReference type="EMBL" id="MCJ8499540.1"/>
    </source>
</evidence>
<evidence type="ECO:0000256" key="12">
    <source>
        <dbReference type="PIRSR" id="PIRSR005461-1"/>
    </source>
</evidence>
<accession>A0AA41R1L2</accession>
<feature type="binding site" evidence="11">
    <location>
        <position position="57"/>
    </location>
    <ligand>
        <name>S-adenosyl-L-methionine</name>
        <dbReference type="ChEBI" id="CHEBI:59789"/>
    </ligand>
</feature>
<dbReference type="PIRSF" id="PIRSF005461">
    <property type="entry name" value="23S_rRNA_mtase"/>
    <property type="match status" value="1"/>
</dbReference>
<dbReference type="InterPro" id="IPR015507">
    <property type="entry name" value="rRNA-MeTfrase_E"/>
</dbReference>
<comment type="similarity">
    <text evidence="11">Belongs to the class I-like SAM-binding methyltransferase superfamily. RNA methyltransferase RlmE family.</text>
</comment>
<evidence type="ECO:0000256" key="4">
    <source>
        <dbReference type="ARBA" id="ARBA00022691"/>
    </source>
</evidence>
<evidence type="ECO:0000256" key="3">
    <source>
        <dbReference type="ARBA" id="ARBA00022679"/>
    </source>
</evidence>
<evidence type="ECO:0000256" key="1">
    <source>
        <dbReference type="ARBA" id="ARBA00022552"/>
    </source>
</evidence>
<keyword evidence="4 11" id="KW-0949">S-adenosyl-L-methionine</keyword>
<dbReference type="CDD" id="cd02440">
    <property type="entry name" value="AdoMet_MTases"/>
    <property type="match status" value="1"/>
</dbReference>
<evidence type="ECO:0000256" key="7">
    <source>
        <dbReference type="ARBA" id="ARBA00041129"/>
    </source>
</evidence>
<feature type="binding site" evidence="11">
    <location>
        <position position="59"/>
    </location>
    <ligand>
        <name>S-adenosyl-L-methionine</name>
        <dbReference type="ChEBI" id="CHEBI:59789"/>
    </ligand>
</feature>
<dbReference type="RefSeq" id="WP_246902909.1">
    <property type="nucleotide sequence ID" value="NZ_JALJRB010000002.1"/>
</dbReference>
<comment type="catalytic activity">
    <reaction evidence="10 11">
        <text>uridine(2552) in 23S rRNA + S-adenosyl-L-methionine = 2'-O-methyluridine(2552) in 23S rRNA + S-adenosyl-L-homocysteine + H(+)</text>
        <dbReference type="Rhea" id="RHEA:42720"/>
        <dbReference type="Rhea" id="RHEA-COMP:10202"/>
        <dbReference type="Rhea" id="RHEA-COMP:10203"/>
        <dbReference type="ChEBI" id="CHEBI:15378"/>
        <dbReference type="ChEBI" id="CHEBI:57856"/>
        <dbReference type="ChEBI" id="CHEBI:59789"/>
        <dbReference type="ChEBI" id="CHEBI:65315"/>
        <dbReference type="ChEBI" id="CHEBI:74478"/>
        <dbReference type="EC" id="2.1.1.166"/>
    </reaction>
</comment>
<evidence type="ECO:0000256" key="8">
    <source>
        <dbReference type="ARBA" id="ARBA00041995"/>
    </source>
</evidence>
<feature type="active site" description="Proton acceptor" evidence="11 12">
    <location>
        <position position="157"/>
    </location>
</feature>
<dbReference type="PANTHER" id="PTHR10920">
    <property type="entry name" value="RIBOSOMAL RNA METHYLTRANSFERASE"/>
    <property type="match status" value="1"/>
</dbReference>
<evidence type="ECO:0000256" key="11">
    <source>
        <dbReference type="HAMAP-Rule" id="MF_01547"/>
    </source>
</evidence>
<dbReference type="EMBL" id="JALJRB010000002">
    <property type="protein sequence ID" value="MCJ8499540.1"/>
    <property type="molecule type" value="Genomic_DNA"/>
</dbReference>
<comment type="caution">
    <text evidence="14">The sequence shown here is derived from an EMBL/GenBank/DDBJ whole genome shotgun (WGS) entry which is preliminary data.</text>
</comment>
<protein>
    <recommendedName>
        <fullName evidence="7 11">Ribosomal RNA large subunit methyltransferase E</fullName>
        <ecNumber evidence="6 11">2.1.1.166</ecNumber>
    </recommendedName>
    <alternativeName>
        <fullName evidence="9 11">23S rRNA Um2552 methyltransferase</fullName>
    </alternativeName>
    <alternativeName>
        <fullName evidence="8 11">rRNA (uridine-2'-O-)-methyltransferase</fullName>
    </alternativeName>
</protein>
<gene>
    <name evidence="11" type="primary">rlmE</name>
    <name evidence="11" type="synonym">ftsJ</name>
    <name evidence="11" type="synonym">rrmJ</name>
    <name evidence="14" type="ORF">MRX98_03060</name>
</gene>
<feature type="domain" description="Ribosomal RNA methyltransferase FtsJ" evidence="13">
    <location>
        <begin position="25"/>
        <end position="200"/>
    </location>
</feature>
<dbReference type="SUPFAM" id="SSF53335">
    <property type="entry name" value="S-adenosyl-L-methionine-dependent methyltransferases"/>
    <property type="match status" value="1"/>
</dbReference>
<dbReference type="Gene3D" id="3.40.50.150">
    <property type="entry name" value="Vaccinia Virus protein VP39"/>
    <property type="match status" value="1"/>
</dbReference>
<feature type="binding site" evidence="11">
    <location>
        <position position="77"/>
    </location>
    <ligand>
        <name>S-adenosyl-L-methionine</name>
        <dbReference type="ChEBI" id="CHEBI:59789"/>
    </ligand>
</feature>
<dbReference type="InterPro" id="IPR050082">
    <property type="entry name" value="RNA_methyltr_RlmE"/>
</dbReference>
<keyword evidence="1 11" id="KW-0698">rRNA processing</keyword>
<dbReference type="HAMAP" id="MF_01547">
    <property type="entry name" value="RNA_methyltr_E"/>
    <property type="match status" value="1"/>
</dbReference>
<evidence type="ECO:0000259" key="13">
    <source>
        <dbReference type="Pfam" id="PF01728"/>
    </source>
</evidence>
<sequence>MTRKRATRKPQWQDHYTRQARKERYPARSVYKLAEIQKKHRVLAKGDRVLDLGCAPGSWLLYAAEQVGPGGSVLGVDLTPVTVQLPKQAQAIQGDIHTLQATAAQSLGSAFNVLLSDMAPATTGDRFGDAARSYELCRTALAVADELLQAKGHFVCKIFQGEDFKPFSDQVKARFDRMHIFKPQSSRKASREIFIIGLGKK</sequence>
<comment type="function">
    <text evidence="5 11">Specifically methylates the uridine in position 2552 of 23S rRNA at the 2'-O position of the ribose in the fully assembled 50S ribosomal subunit.</text>
</comment>
<evidence type="ECO:0000313" key="15">
    <source>
        <dbReference type="Proteomes" id="UP001165427"/>
    </source>
</evidence>
<evidence type="ECO:0000256" key="9">
    <source>
        <dbReference type="ARBA" id="ARBA00042745"/>
    </source>
</evidence>
<proteinExistence type="inferred from homology"/>
<keyword evidence="15" id="KW-1185">Reference proteome</keyword>
<keyword evidence="2 11" id="KW-0489">Methyltransferase</keyword>
<dbReference type="Pfam" id="PF01728">
    <property type="entry name" value="FtsJ"/>
    <property type="match status" value="1"/>
</dbReference>
<name>A0AA41R1L2_9BACT</name>
<evidence type="ECO:0000256" key="2">
    <source>
        <dbReference type="ARBA" id="ARBA00022603"/>
    </source>
</evidence>
<evidence type="ECO:0000256" key="6">
    <source>
        <dbReference type="ARBA" id="ARBA00038861"/>
    </source>
</evidence>
<feature type="binding site" evidence="11">
    <location>
        <position position="95"/>
    </location>
    <ligand>
        <name>S-adenosyl-L-methionine</name>
        <dbReference type="ChEBI" id="CHEBI:59789"/>
    </ligand>
</feature>